<dbReference type="Proteomes" id="UP000005950">
    <property type="component" value="Unassembled WGS sequence"/>
</dbReference>
<feature type="transmembrane region" description="Helical" evidence="1">
    <location>
        <begin position="151"/>
        <end position="172"/>
    </location>
</feature>
<dbReference type="Pfam" id="PF14296">
    <property type="entry name" value="O-ag_pol_Wzy"/>
    <property type="match status" value="1"/>
</dbReference>
<gene>
    <name evidence="2" type="ORF">HOLDEFILI_01734</name>
</gene>
<dbReference type="NCBIfam" id="TIGR04370">
    <property type="entry name" value="glyco_rpt_poly"/>
    <property type="match status" value="1"/>
</dbReference>
<dbReference type="HOGENOM" id="CLU_789353_0_0_9"/>
<feature type="transmembrane region" description="Helical" evidence="1">
    <location>
        <begin position="289"/>
        <end position="306"/>
    </location>
</feature>
<reference evidence="2 3" key="1">
    <citation type="submission" date="2008-12" db="EMBL/GenBank/DDBJ databases">
        <authorList>
            <person name="Fulton L."/>
            <person name="Clifton S."/>
            <person name="Fulton B."/>
            <person name="Xu J."/>
            <person name="Minx P."/>
            <person name="Pepin K.H."/>
            <person name="Johnson M."/>
            <person name="Bhonagiri V."/>
            <person name="Nash W.E."/>
            <person name="Mardis E.R."/>
            <person name="Wilson R.K."/>
        </authorList>
    </citation>
    <scope>NUCLEOTIDE SEQUENCE [LARGE SCALE GENOMIC DNA]</scope>
    <source>
        <strain evidence="2 3">DSM 12042</strain>
    </source>
</reference>
<dbReference type="eggNOG" id="ENOG5033FJD">
    <property type="taxonomic scope" value="Bacteria"/>
</dbReference>
<keyword evidence="1" id="KW-0812">Transmembrane</keyword>
<sequence length="351" mass="40526">MIYQLVAIFVSLLFITPKKVQYPNFRDKNQMRIDLGIFNKIIYILLILSLVFVAYYVSNQGYTGKSEIYDAGPLWVRIVFRFPLIISILYTMSIINYYSEHKYLPKKQMSLVGGALLIITLFSGERDFVFRFIIITIMLLWMLKKINLKHLFIIAPIIMTLIPLSHTFKYYFLTHNISNGSENWIQSLLSGEFESASRNLQELVNYSEIVKGSKGFEQIGIDFLSVFSSEISSPTKWFADTFYPNNNVGYGFTLTGEGYIIGGIFGIIILFSIVGLLIRFFYKNSTKNIYSFSAYLYFLTIIIYAIRADFSTILSGIVKQIGLVLLVIFIMERITKVPKINRKNNLECKME</sequence>
<accession>B9Y7D9</accession>
<feature type="transmembrane region" description="Helical" evidence="1">
    <location>
        <begin position="37"/>
        <end position="57"/>
    </location>
</feature>
<keyword evidence="1" id="KW-0472">Membrane</keyword>
<feature type="transmembrane region" description="Helical" evidence="1">
    <location>
        <begin position="312"/>
        <end position="331"/>
    </location>
</feature>
<dbReference type="EMBL" id="ACCF01000096">
    <property type="protein sequence ID" value="EEF68097.1"/>
    <property type="molecule type" value="Genomic_DNA"/>
</dbReference>
<dbReference type="AlphaFoldDB" id="B9Y7D9"/>
<dbReference type="InterPro" id="IPR029468">
    <property type="entry name" value="O-ag_pol_Wzy"/>
</dbReference>
<evidence type="ECO:0000313" key="2">
    <source>
        <dbReference type="EMBL" id="EEF68097.1"/>
    </source>
</evidence>
<comment type="caution">
    <text evidence="2">The sequence shown here is derived from an EMBL/GenBank/DDBJ whole genome shotgun (WGS) entry which is preliminary data.</text>
</comment>
<keyword evidence="1" id="KW-1133">Transmembrane helix</keyword>
<proteinExistence type="predicted"/>
<evidence type="ECO:0000313" key="3">
    <source>
        <dbReference type="Proteomes" id="UP000005950"/>
    </source>
</evidence>
<protein>
    <recommendedName>
        <fullName evidence="4">O-antigen polymerase</fullName>
    </recommendedName>
</protein>
<evidence type="ECO:0008006" key="4">
    <source>
        <dbReference type="Google" id="ProtNLM"/>
    </source>
</evidence>
<name>B9Y7D9_9FIRM</name>
<feature type="transmembrane region" description="Helical" evidence="1">
    <location>
        <begin position="78"/>
        <end position="99"/>
    </location>
</feature>
<feature type="transmembrane region" description="Helical" evidence="1">
    <location>
        <begin position="259"/>
        <end position="282"/>
    </location>
</feature>
<reference evidence="2 3" key="2">
    <citation type="submission" date="2009-02" db="EMBL/GenBank/DDBJ databases">
        <title>Draft genome sequence of Holdemania filiformis DSM 12042.</title>
        <authorList>
            <person name="Sudarsanam P."/>
            <person name="Ley R."/>
            <person name="Guruge J."/>
            <person name="Turnbaugh P.J."/>
            <person name="Mahowald M."/>
            <person name="Liep D."/>
            <person name="Gordon J."/>
        </authorList>
    </citation>
    <scope>NUCLEOTIDE SEQUENCE [LARGE SCALE GENOMIC DNA]</scope>
    <source>
        <strain evidence="2 3">DSM 12042</strain>
    </source>
</reference>
<organism evidence="2 3">
    <name type="scientific">Holdemania filiformis DSM 12042</name>
    <dbReference type="NCBI Taxonomy" id="545696"/>
    <lineage>
        <taxon>Bacteria</taxon>
        <taxon>Bacillati</taxon>
        <taxon>Bacillota</taxon>
        <taxon>Erysipelotrichia</taxon>
        <taxon>Erysipelotrichales</taxon>
        <taxon>Erysipelotrichaceae</taxon>
        <taxon>Holdemania</taxon>
    </lineage>
</organism>
<evidence type="ECO:0000256" key="1">
    <source>
        <dbReference type="SAM" id="Phobius"/>
    </source>
</evidence>